<dbReference type="InterPro" id="IPR013325">
    <property type="entry name" value="RNA_pol_sigma_r2"/>
</dbReference>
<accession>A0A4R0MML3</accession>
<evidence type="ECO:0000256" key="3">
    <source>
        <dbReference type="ARBA" id="ARBA00023082"/>
    </source>
</evidence>
<dbReference type="SUPFAM" id="SSF88946">
    <property type="entry name" value="Sigma2 domain of RNA polymerase sigma factors"/>
    <property type="match status" value="1"/>
</dbReference>
<reference evidence="7 8" key="1">
    <citation type="submission" date="2019-02" db="EMBL/GenBank/DDBJ databases">
        <title>Pedobacter sp. RP-1-13 sp. nov., isolated from Arctic soil.</title>
        <authorList>
            <person name="Dahal R.H."/>
        </authorList>
    </citation>
    <scope>NUCLEOTIDE SEQUENCE [LARGE SCALE GENOMIC DNA]</scope>
    <source>
        <strain evidence="7 8">RP-1-13</strain>
    </source>
</reference>
<dbReference type="OrthoDB" id="665981at2"/>
<organism evidence="7 8">
    <name type="scientific">Pedobacter frigiditerrae</name>
    <dbReference type="NCBI Taxonomy" id="2530452"/>
    <lineage>
        <taxon>Bacteria</taxon>
        <taxon>Pseudomonadati</taxon>
        <taxon>Bacteroidota</taxon>
        <taxon>Sphingobacteriia</taxon>
        <taxon>Sphingobacteriales</taxon>
        <taxon>Sphingobacteriaceae</taxon>
        <taxon>Pedobacter</taxon>
    </lineage>
</organism>
<dbReference type="GO" id="GO:0003677">
    <property type="term" value="F:DNA binding"/>
    <property type="evidence" value="ECO:0007669"/>
    <property type="project" value="InterPro"/>
</dbReference>
<dbReference type="InterPro" id="IPR013249">
    <property type="entry name" value="RNA_pol_sigma70_r4_t2"/>
</dbReference>
<dbReference type="Pfam" id="PF08281">
    <property type="entry name" value="Sigma70_r4_2"/>
    <property type="match status" value="1"/>
</dbReference>
<dbReference type="InterPro" id="IPR036388">
    <property type="entry name" value="WH-like_DNA-bd_sf"/>
</dbReference>
<evidence type="ECO:0000256" key="4">
    <source>
        <dbReference type="ARBA" id="ARBA00023163"/>
    </source>
</evidence>
<dbReference type="PANTHER" id="PTHR43133">
    <property type="entry name" value="RNA POLYMERASE ECF-TYPE SIGMA FACTO"/>
    <property type="match status" value="1"/>
</dbReference>
<gene>
    <name evidence="7" type="ORF">EZ428_19695</name>
</gene>
<dbReference type="InterPro" id="IPR039425">
    <property type="entry name" value="RNA_pol_sigma-70-like"/>
</dbReference>
<evidence type="ECO:0000259" key="6">
    <source>
        <dbReference type="Pfam" id="PF08281"/>
    </source>
</evidence>
<comment type="caution">
    <text evidence="7">The sequence shown here is derived from an EMBL/GenBank/DDBJ whole genome shotgun (WGS) entry which is preliminary data.</text>
</comment>
<keyword evidence="3" id="KW-0731">Sigma factor</keyword>
<dbReference type="Gene3D" id="1.10.10.10">
    <property type="entry name" value="Winged helix-like DNA-binding domain superfamily/Winged helix DNA-binding domain"/>
    <property type="match status" value="1"/>
</dbReference>
<dbReference type="GO" id="GO:0006352">
    <property type="term" value="P:DNA-templated transcription initiation"/>
    <property type="evidence" value="ECO:0007669"/>
    <property type="project" value="InterPro"/>
</dbReference>
<feature type="domain" description="RNA polymerase sigma factor 70 region 4 type 2" evidence="6">
    <location>
        <begin position="133"/>
        <end position="182"/>
    </location>
</feature>
<dbReference type="InterPro" id="IPR014327">
    <property type="entry name" value="RNA_pol_sigma70_bacteroid"/>
</dbReference>
<dbReference type="PANTHER" id="PTHR43133:SF46">
    <property type="entry name" value="RNA POLYMERASE SIGMA-70 FACTOR ECF SUBFAMILY"/>
    <property type="match status" value="1"/>
</dbReference>
<dbReference type="InterPro" id="IPR013324">
    <property type="entry name" value="RNA_pol_sigma_r3/r4-like"/>
</dbReference>
<proteinExistence type="inferred from homology"/>
<dbReference type="Proteomes" id="UP000292884">
    <property type="component" value="Unassembled WGS sequence"/>
</dbReference>
<evidence type="ECO:0000256" key="2">
    <source>
        <dbReference type="ARBA" id="ARBA00023015"/>
    </source>
</evidence>
<dbReference type="SUPFAM" id="SSF88659">
    <property type="entry name" value="Sigma3 and sigma4 domains of RNA polymerase sigma factors"/>
    <property type="match status" value="1"/>
</dbReference>
<keyword evidence="8" id="KW-1185">Reference proteome</keyword>
<keyword evidence="2" id="KW-0805">Transcription regulation</keyword>
<dbReference type="InterPro" id="IPR014284">
    <property type="entry name" value="RNA_pol_sigma-70_dom"/>
</dbReference>
<evidence type="ECO:0000256" key="1">
    <source>
        <dbReference type="ARBA" id="ARBA00010641"/>
    </source>
</evidence>
<dbReference type="AlphaFoldDB" id="A0A4R0MML3"/>
<dbReference type="EMBL" id="SJSK01000006">
    <property type="protein sequence ID" value="TCC87955.1"/>
    <property type="molecule type" value="Genomic_DNA"/>
</dbReference>
<keyword evidence="4" id="KW-0804">Transcription</keyword>
<dbReference type="NCBIfam" id="TIGR02937">
    <property type="entry name" value="sigma70-ECF"/>
    <property type="match status" value="1"/>
</dbReference>
<name>A0A4R0MML3_9SPHI</name>
<dbReference type="InterPro" id="IPR007627">
    <property type="entry name" value="RNA_pol_sigma70_r2"/>
</dbReference>
<sequence length="199" mass="23297">MTFNHLTDQELLQRVFLNNEQAFNELFERHWSKVYAVSLRYLKDEEIAKEITHDIFLNIWNKRNKLNINSFKSYIITASSYHSIRKKQQMKAIPLSYVADYTNDDQFAFATQLHENNTAEDKISENEFNAGIGTVLNGLPKRCREIYLLSRNENLSIAEISSRLNISKRTVENQLTVALKHLRTFLKHSSLLLLLLGKY</sequence>
<comment type="similarity">
    <text evidence="1">Belongs to the sigma-70 factor family. ECF subfamily.</text>
</comment>
<dbReference type="GO" id="GO:0016987">
    <property type="term" value="F:sigma factor activity"/>
    <property type="evidence" value="ECO:0007669"/>
    <property type="project" value="UniProtKB-KW"/>
</dbReference>
<dbReference type="Gene3D" id="1.10.1740.10">
    <property type="match status" value="1"/>
</dbReference>
<evidence type="ECO:0000259" key="5">
    <source>
        <dbReference type="Pfam" id="PF04542"/>
    </source>
</evidence>
<dbReference type="RefSeq" id="WP_131554919.1">
    <property type="nucleotide sequence ID" value="NZ_SJSK01000006.1"/>
</dbReference>
<evidence type="ECO:0000313" key="7">
    <source>
        <dbReference type="EMBL" id="TCC87955.1"/>
    </source>
</evidence>
<protein>
    <submittedName>
        <fullName evidence="7">RNA polymerase sigma-70 factor</fullName>
    </submittedName>
</protein>
<dbReference type="NCBIfam" id="TIGR02985">
    <property type="entry name" value="Sig70_bacteroi1"/>
    <property type="match status" value="1"/>
</dbReference>
<feature type="domain" description="RNA polymerase sigma-70 region 2" evidence="5">
    <location>
        <begin position="26"/>
        <end position="88"/>
    </location>
</feature>
<dbReference type="Pfam" id="PF04542">
    <property type="entry name" value="Sigma70_r2"/>
    <property type="match status" value="1"/>
</dbReference>
<evidence type="ECO:0000313" key="8">
    <source>
        <dbReference type="Proteomes" id="UP000292884"/>
    </source>
</evidence>